<proteinExistence type="inferred from homology"/>
<accession>A0ABM1N922</accession>
<dbReference type="PANTHER" id="PTHR31716">
    <property type="entry name" value="PROTEIN FMC1 HOMOLOG"/>
    <property type="match status" value="1"/>
</dbReference>
<organism evidence="3 4">
    <name type="scientific">Nicrophorus vespilloides</name>
    <name type="common">Boreal carrion beetle</name>
    <dbReference type="NCBI Taxonomy" id="110193"/>
    <lineage>
        <taxon>Eukaryota</taxon>
        <taxon>Metazoa</taxon>
        <taxon>Ecdysozoa</taxon>
        <taxon>Arthropoda</taxon>
        <taxon>Hexapoda</taxon>
        <taxon>Insecta</taxon>
        <taxon>Pterygota</taxon>
        <taxon>Neoptera</taxon>
        <taxon>Endopterygota</taxon>
        <taxon>Coleoptera</taxon>
        <taxon>Polyphaga</taxon>
        <taxon>Staphyliniformia</taxon>
        <taxon>Silphidae</taxon>
        <taxon>Nicrophorinae</taxon>
        <taxon>Nicrophorus</taxon>
    </lineage>
</organism>
<dbReference type="InterPro" id="IPR037667">
    <property type="entry name" value="FMC1_homologue"/>
</dbReference>
<dbReference type="GeneID" id="108567402"/>
<sequence>MAMNPNTQMLRSIISELRRASTGSLGDNPLFRYIMGQYRRNQTTQEQICKAREEMQFLANTYLCYLRSSRLQKEISEEFHGKGERTIAETAKMVGFKLPHDPK</sequence>
<keyword evidence="3" id="KW-1185">Reference proteome</keyword>
<dbReference type="RefSeq" id="XP_017783322.1">
    <property type="nucleotide sequence ID" value="XM_017927833.1"/>
</dbReference>
<dbReference type="CDD" id="cd20271">
    <property type="entry name" value="Complex1_LYR_FMC1"/>
    <property type="match status" value="1"/>
</dbReference>
<protein>
    <recommendedName>
        <fullName evidence="2">Protein FMC1 homolog</fullName>
    </recommendedName>
</protein>
<name>A0ABM1N922_NICVS</name>
<dbReference type="PANTHER" id="PTHR31716:SF1">
    <property type="entry name" value="PROTEIN FMC1 HOMOLOG"/>
    <property type="match status" value="1"/>
</dbReference>
<gene>
    <name evidence="4" type="primary">LOC108567402</name>
</gene>
<evidence type="ECO:0000256" key="2">
    <source>
        <dbReference type="ARBA" id="ARBA00013846"/>
    </source>
</evidence>
<evidence type="ECO:0000256" key="1">
    <source>
        <dbReference type="ARBA" id="ARBA00009058"/>
    </source>
</evidence>
<reference evidence="4" key="1">
    <citation type="submission" date="2025-08" db="UniProtKB">
        <authorList>
            <consortium name="RefSeq"/>
        </authorList>
    </citation>
    <scope>IDENTIFICATION</scope>
    <source>
        <tissue evidence="4">Whole Larva</tissue>
    </source>
</reference>
<evidence type="ECO:0000313" key="3">
    <source>
        <dbReference type="Proteomes" id="UP000695000"/>
    </source>
</evidence>
<dbReference type="Proteomes" id="UP000695000">
    <property type="component" value="Unplaced"/>
</dbReference>
<comment type="similarity">
    <text evidence="1">Belongs to the FMC1 family.</text>
</comment>
<evidence type="ECO:0000313" key="4">
    <source>
        <dbReference type="RefSeq" id="XP_017783322.1"/>
    </source>
</evidence>